<evidence type="ECO:0000313" key="5">
    <source>
        <dbReference type="Proteomes" id="UP000660861"/>
    </source>
</evidence>
<dbReference type="CDD" id="cd05233">
    <property type="entry name" value="SDR_c"/>
    <property type="match status" value="1"/>
</dbReference>
<dbReference type="EMBL" id="JACRTC010000001">
    <property type="protein sequence ID" value="MBC8569496.1"/>
    <property type="molecule type" value="Genomic_DNA"/>
</dbReference>
<dbReference type="Gene3D" id="3.40.50.720">
    <property type="entry name" value="NAD(P)-binding Rossmann-like Domain"/>
    <property type="match status" value="1"/>
</dbReference>
<comment type="caution">
    <text evidence="4">The sequence shown here is derived from an EMBL/GenBank/DDBJ whole genome shotgun (WGS) entry which is preliminary data.</text>
</comment>
<dbReference type="InterPro" id="IPR036291">
    <property type="entry name" value="NAD(P)-bd_dom_sf"/>
</dbReference>
<dbReference type="AlphaFoldDB" id="A0A926ECA3"/>
<sequence length="250" mass="28250">MKALITGASSGLGRDLARLLAARGYDLILVARRRDRLEQLQEELHCQVEIVCLDLAKKSNCFALYEQVKHEPIHILINNAGFGLFGAFDRTNLDTELAMIHTNIRAVHILTKLFLQDFIRRDAGYILNVSSSAAFQPGPLMACYYASKAYVLRLTLAIREELRHRHSRVYIGALCPGPFDTEFNERAHVQFAIPGLKSKEVAAYALQQMFRRKGVIIPGTLMKVSKFSTRLAPDAIITRIAYHIQRRKKG</sequence>
<name>A0A926ECA3_9FIRM</name>
<reference evidence="4" key="1">
    <citation type="submission" date="2020-08" db="EMBL/GenBank/DDBJ databases">
        <title>Genome public.</title>
        <authorList>
            <person name="Liu C."/>
            <person name="Sun Q."/>
        </authorList>
    </citation>
    <scope>NUCLEOTIDE SEQUENCE</scope>
    <source>
        <strain evidence="4">NSJ-54</strain>
    </source>
</reference>
<dbReference type="GO" id="GO:0016491">
    <property type="term" value="F:oxidoreductase activity"/>
    <property type="evidence" value="ECO:0007669"/>
    <property type="project" value="UniProtKB-KW"/>
</dbReference>
<keyword evidence="2" id="KW-0560">Oxidoreductase</keyword>
<evidence type="ECO:0000256" key="3">
    <source>
        <dbReference type="RuleBase" id="RU000363"/>
    </source>
</evidence>
<dbReference type="InterPro" id="IPR002347">
    <property type="entry name" value="SDR_fam"/>
</dbReference>
<dbReference type="PIRSF" id="PIRSF000126">
    <property type="entry name" value="11-beta-HSD1"/>
    <property type="match status" value="1"/>
</dbReference>
<dbReference type="RefSeq" id="WP_262396594.1">
    <property type="nucleotide sequence ID" value="NZ_JACRTC010000001.1"/>
</dbReference>
<organism evidence="4 5">
    <name type="scientific">Zongyangia hominis</name>
    <dbReference type="NCBI Taxonomy" id="2763677"/>
    <lineage>
        <taxon>Bacteria</taxon>
        <taxon>Bacillati</taxon>
        <taxon>Bacillota</taxon>
        <taxon>Clostridia</taxon>
        <taxon>Eubacteriales</taxon>
        <taxon>Oscillospiraceae</taxon>
        <taxon>Zongyangia</taxon>
    </lineage>
</organism>
<protein>
    <submittedName>
        <fullName evidence="4">SDR family oxidoreductase</fullName>
    </submittedName>
</protein>
<dbReference type="GO" id="GO:0016020">
    <property type="term" value="C:membrane"/>
    <property type="evidence" value="ECO:0007669"/>
    <property type="project" value="TreeGrafter"/>
</dbReference>
<keyword evidence="5" id="KW-1185">Reference proteome</keyword>
<gene>
    <name evidence="4" type="ORF">H8709_01450</name>
</gene>
<dbReference type="Proteomes" id="UP000660861">
    <property type="component" value="Unassembled WGS sequence"/>
</dbReference>
<comment type="similarity">
    <text evidence="1 3">Belongs to the short-chain dehydrogenases/reductases (SDR) family.</text>
</comment>
<evidence type="ECO:0000256" key="1">
    <source>
        <dbReference type="ARBA" id="ARBA00006484"/>
    </source>
</evidence>
<proteinExistence type="inferred from homology"/>
<dbReference type="SUPFAM" id="SSF51735">
    <property type="entry name" value="NAD(P)-binding Rossmann-fold domains"/>
    <property type="match status" value="1"/>
</dbReference>
<evidence type="ECO:0000256" key="2">
    <source>
        <dbReference type="ARBA" id="ARBA00023002"/>
    </source>
</evidence>
<dbReference type="Pfam" id="PF00106">
    <property type="entry name" value="adh_short"/>
    <property type="match status" value="1"/>
</dbReference>
<dbReference type="PRINTS" id="PR00081">
    <property type="entry name" value="GDHRDH"/>
</dbReference>
<accession>A0A926ECA3</accession>
<dbReference type="PANTHER" id="PTHR44196">
    <property type="entry name" value="DEHYDROGENASE/REDUCTASE SDR FAMILY MEMBER 7B"/>
    <property type="match status" value="1"/>
</dbReference>
<dbReference type="PANTHER" id="PTHR44196:SF2">
    <property type="entry name" value="SHORT-CHAIN DEHYDROGENASE-RELATED"/>
    <property type="match status" value="1"/>
</dbReference>
<evidence type="ECO:0000313" key="4">
    <source>
        <dbReference type="EMBL" id="MBC8569496.1"/>
    </source>
</evidence>
<dbReference type="PRINTS" id="PR00080">
    <property type="entry name" value="SDRFAMILY"/>
</dbReference>